<feature type="region of interest" description="Disordered" evidence="11">
    <location>
        <begin position="1"/>
        <end position="25"/>
    </location>
</feature>
<dbReference type="GO" id="GO:0046872">
    <property type="term" value="F:metal ion binding"/>
    <property type="evidence" value="ECO:0007669"/>
    <property type="project" value="UniProtKB-KW"/>
</dbReference>
<dbReference type="GO" id="GO:0000166">
    <property type="term" value="F:nucleotide binding"/>
    <property type="evidence" value="ECO:0007669"/>
    <property type="project" value="UniProtKB-KW"/>
</dbReference>
<dbReference type="PANTHER" id="PTHR13232">
    <property type="entry name" value="NAD(P)H-HYDRATE EPIMERASE"/>
    <property type="match status" value="1"/>
</dbReference>
<accession>A0A2W6AIM3</accession>
<sequence length="306" mass="31249">MGEASSPRMPTTAATTTAARATTKITRPRRETLRLVRSGAAGVVAMCRSTVPKPPQWSARMDRTAQHRYGALTADQVAALDAAAVAIGVDIAQLMEVAGFQVARLAWTMNGSRPRRLHVVAGHGNNGGDGLVAARHLSAWGCAVTATVHGDPARLAGVVERQGHAAAASGVEVTVSADPRDALAPAGAALVIDALLGTGMTGLPRAGHAAVIAGMRGTILSVDVPSGLNADDGTAAGVAVHAAATCTLTACKQGFWAAASRRWTGTVHVADIGMPRTAWRRCGLGAPSAVRGGAIRRVPLPAIDRR</sequence>
<evidence type="ECO:0000256" key="3">
    <source>
        <dbReference type="ARBA" id="ARBA00012228"/>
    </source>
</evidence>
<dbReference type="EC" id="5.1.99.6" evidence="3 10"/>
<comment type="cofactor">
    <cofactor evidence="10">
        <name>K(+)</name>
        <dbReference type="ChEBI" id="CHEBI:29103"/>
    </cofactor>
    <text evidence="10">Binds 1 potassium ion per subunit.</text>
</comment>
<comment type="similarity">
    <text evidence="10">Belongs to the NnrE/AIBP family.</text>
</comment>
<keyword evidence="5 10" id="KW-0547">Nucleotide-binding</keyword>
<organism evidence="13 14">
    <name type="scientific">Candidatus Aeolococcus gillhamiae</name>
    <dbReference type="NCBI Taxonomy" id="3127015"/>
    <lineage>
        <taxon>Bacteria</taxon>
        <taxon>Bacillati</taxon>
        <taxon>Candidatus Dormiibacterota</taxon>
        <taxon>Candidatus Dormibacteria</taxon>
        <taxon>Candidatus Aeolococcales</taxon>
        <taxon>Candidatus Aeolococcaceae</taxon>
        <taxon>Candidatus Aeolococcus</taxon>
    </lineage>
</organism>
<evidence type="ECO:0000256" key="2">
    <source>
        <dbReference type="ARBA" id="ARBA00000909"/>
    </source>
</evidence>
<dbReference type="GO" id="GO:0052856">
    <property type="term" value="F:NAD(P)HX epimerase activity"/>
    <property type="evidence" value="ECO:0007669"/>
    <property type="project" value="UniProtKB-UniRule"/>
</dbReference>
<dbReference type="Gene3D" id="3.40.50.10260">
    <property type="entry name" value="YjeF N-terminal domain"/>
    <property type="match status" value="1"/>
</dbReference>
<gene>
    <name evidence="10" type="primary">nnrE</name>
    <name evidence="13" type="ORF">DLM65_01875</name>
</gene>
<feature type="binding site" evidence="10">
    <location>
        <position position="193"/>
    </location>
    <ligand>
        <name>K(+)</name>
        <dbReference type="ChEBI" id="CHEBI:29103"/>
    </ligand>
</feature>
<evidence type="ECO:0000256" key="5">
    <source>
        <dbReference type="ARBA" id="ARBA00022741"/>
    </source>
</evidence>
<comment type="catalytic activity">
    <reaction evidence="1 10">
        <text>(6R)-NADHX = (6S)-NADHX</text>
        <dbReference type="Rhea" id="RHEA:32215"/>
        <dbReference type="ChEBI" id="CHEBI:64074"/>
        <dbReference type="ChEBI" id="CHEBI:64075"/>
        <dbReference type="EC" id="5.1.99.6"/>
    </reaction>
</comment>
<name>A0A2W6AIM3_9BACT</name>
<evidence type="ECO:0000256" key="4">
    <source>
        <dbReference type="ARBA" id="ARBA00022723"/>
    </source>
</evidence>
<dbReference type="SUPFAM" id="SSF64153">
    <property type="entry name" value="YjeF N-terminal domain-like"/>
    <property type="match status" value="1"/>
</dbReference>
<keyword evidence="4 10" id="KW-0479">Metal-binding</keyword>
<comment type="catalytic activity">
    <reaction evidence="2 10">
        <text>(6R)-NADPHX = (6S)-NADPHX</text>
        <dbReference type="Rhea" id="RHEA:32227"/>
        <dbReference type="ChEBI" id="CHEBI:64076"/>
        <dbReference type="ChEBI" id="CHEBI:64077"/>
        <dbReference type="EC" id="5.1.99.6"/>
    </reaction>
</comment>
<evidence type="ECO:0000256" key="11">
    <source>
        <dbReference type="SAM" id="MobiDB-lite"/>
    </source>
</evidence>
<dbReference type="NCBIfam" id="TIGR00197">
    <property type="entry name" value="yjeF_nterm"/>
    <property type="match status" value="1"/>
</dbReference>
<dbReference type="HAMAP" id="MF_01966">
    <property type="entry name" value="NADHX_epimerase"/>
    <property type="match status" value="1"/>
</dbReference>
<dbReference type="Proteomes" id="UP000248724">
    <property type="component" value="Unassembled WGS sequence"/>
</dbReference>
<feature type="binding site" evidence="10">
    <location>
        <position position="126"/>
    </location>
    <ligand>
        <name>K(+)</name>
        <dbReference type="ChEBI" id="CHEBI:29103"/>
    </ligand>
</feature>
<dbReference type="InterPro" id="IPR036652">
    <property type="entry name" value="YjeF_N_dom_sf"/>
</dbReference>
<reference evidence="13 14" key="1">
    <citation type="journal article" date="2017" name="Nature">
        <title>Atmospheric trace gases support primary production in Antarctic desert surface soil.</title>
        <authorList>
            <person name="Ji M."/>
            <person name="Greening C."/>
            <person name="Vanwonterghem I."/>
            <person name="Carere C.R."/>
            <person name="Bay S.K."/>
            <person name="Steen J.A."/>
            <person name="Montgomery K."/>
            <person name="Lines T."/>
            <person name="Beardall J."/>
            <person name="van Dorst J."/>
            <person name="Snape I."/>
            <person name="Stott M.B."/>
            <person name="Hugenholtz P."/>
            <person name="Ferrari B.C."/>
        </authorList>
    </citation>
    <scope>NUCLEOTIDE SEQUENCE [LARGE SCALE GENOMIC DNA]</scope>
    <source>
        <strain evidence="13">RRmetagenome_bin12</strain>
    </source>
</reference>
<dbReference type="Pfam" id="PF03853">
    <property type="entry name" value="YjeF_N"/>
    <property type="match status" value="1"/>
</dbReference>
<keyword evidence="7 10" id="KW-0630">Potassium</keyword>
<feature type="binding site" evidence="10">
    <location>
        <begin position="125"/>
        <end position="129"/>
    </location>
    <ligand>
        <name>(6S)-NADPHX</name>
        <dbReference type="ChEBI" id="CHEBI:64076"/>
    </ligand>
</feature>
<dbReference type="PROSITE" id="PS51385">
    <property type="entry name" value="YJEF_N"/>
    <property type="match status" value="1"/>
</dbReference>
<comment type="caution">
    <text evidence="10">Lacks conserved residue(s) required for the propagation of feature annotation.</text>
</comment>
<comment type="caution">
    <text evidence="13">The sequence shown here is derived from an EMBL/GenBank/DDBJ whole genome shotgun (WGS) entry which is preliminary data.</text>
</comment>
<evidence type="ECO:0000256" key="10">
    <source>
        <dbReference type="HAMAP-Rule" id="MF_01966"/>
    </source>
</evidence>
<feature type="compositionally biased region" description="Low complexity" evidence="11">
    <location>
        <begin position="7"/>
        <end position="25"/>
    </location>
</feature>
<keyword evidence="6 10" id="KW-0521">NADP</keyword>
<evidence type="ECO:0000259" key="12">
    <source>
        <dbReference type="PROSITE" id="PS51385"/>
    </source>
</evidence>
<feature type="binding site" evidence="10">
    <location>
        <position position="226"/>
    </location>
    <ligand>
        <name>K(+)</name>
        <dbReference type="ChEBI" id="CHEBI:29103"/>
    </ligand>
</feature>
<evidence type="ECO:0000313" key="14">
    <source>
        <dbReference type="Proteomes" id="UP000248724"/>
    </source>
</evidence>
<evidence type="ECO:0000313" key="13">
    <source>
        <dbReference type="EMBL" id="PZR83444.1"/>
    </source>
</evidence>
<proteinExistence type="inferred from homology"/>
<feature type="domain" description="YjeF N-terminal" evidence="12">
    <location>
        <begin position="77"/>
        <end position="280"/>
    </location>
</feature>
<dbReference type="PANTHER" id="PTHR13232:SF10">
    <property type="entry name" value="NAD(P)H-HYDRATE EPIMERASE"/>
    <property type="match status" value="1"/>
</dbReference>
<feature type="binding site" evidence="10">
    <location>
        <position position="223"/>
    </location>
    <ligand>
        <name>(6S)-NADPHX</name>
        <dbReference type="ChEBI" id="CHEBI:64076"/>
    </ligand>
</feature>
<comment type="function">
    <text evidence="10">Catalyzes the epimerization of the S- and R-forms of NAD(P)HX, a damaged form of NAD(P)H that is a result of enzymatic or heat-dependent hydration. This is a prerequisite for the S-specific NAD(P)H-hydrate dehydratase to allow the repair of both epimers of NAD(P)HX.</text>
</comment>
<evidence type="ECO:0000256" key="8">
    <source>
        <dbReference type="ARBA" id="ARBA00023027"/>
    </source>
</evidence>
<keyword evidence="8 10" id="KW-0520">NAD</keyword>
<evidence type="ECO:0000256" key="1">
    <source>
        <dbReference type="ARBA" id="ARBA00000013"/>
    </source>
</evidence>
<dbReference type="AlphaFoldDB" id="A0A2W6AIM3"/>
<protein>
    <recommendedName>
        <fullName evidence="3 10">NAD(P)H-hydrate epimerase</fullName>
        <ecNumber evidence="3 10">5.1.99.6</ecNumber>
    </recommendedName>
    <alternativeName>
        <fullName evidence="10">NAD(P)HX epimerase</fullName>
    </alternativeName>
</protein>
<feature type="binding site" evidence="10">
    <location>
        <begin position="197"/>
        <end position="203"/>
    </location>
    <ligand>
        <name>(6S)-NADPHX</name>
        <dbReference type="ChEBI" id="CHEBI:64076"/>
    </ligand>
</feature>
<evidence type="ECO:0000256" key="6">
    <source>
        <dbReference type="ARBA" id="ARBA00022857"/>
    </source>
</evidence>
<dbReference type="InterPro" id="IPR032976">
    <property type="entry name" value="YJEFN_prot_NAXE-like"/>
</dbReference>
<evidence type="ECO:0000256" key="7">
    <source>
        <dbReference type="ARBA" id="ARBA00022958"/>
    </source>
</evidence>
<keyword evidence="9 10" id="KW-0413">Isomerase</keyword>
<evidence type="ECO:0000256" key="9">
    <source>
        <dbReference type="ARBA" id="ARBA00023235"/>
    </source>
</evidence>
<dbReference type="EMBL" id="QHBU01000035">
    <property type="protein sequence ID" value="PZR83444.1"/>
    <property type="molecule type" value="Genomic_DNA"/>
</dbReference>
<dbReference type="InterPro" id="IPR004443">
    <property type="entry name" value="YjeF_N_dom"/>
</dbReference>